<dbReference type="AlphaFoldDB" id="A0AAX0WZ92"/>
<evidence type="ECO:0000313" key="1">
    <source>
        <dbReference type="EMBL" id="PNL73997.1"/>
    </source>
</evidence>
<protein>
    <submittedName>
        <fullName evidence="1">Uncharacterized protein</fullName>
    </submittedName>
</protein>
<keyword evidence="2" id="KW-1185">Reference proteome</keyword>
<dbReference type="RefSeq" id="WP_058388669.1">
    <property type="nucleotide sequence ID" value="NZ_CBCRWC010000009.1"/>
</dbReference>
<gene>
    <name evidence="1" type="ORF">A6J39_000675</name>
</gene>
<comment type="caution">
    <text evidence="1">The sequence shown here is derived from an EMBL/GenBank/DDBJ whole genome shotgun (WGS) entry which is preliminary data.</text>
</comment>
<sequence length="125" mass="14327">MYIRLGSTNRVADQSTIAEIQRLAIHQGFDEQPNIKVKKEDIDFQRAKKLFADQGKKFDLNIAKSLHLLVPHQSTDYPSNAAVLLFANKRRLFFLMQSLSVDASPEQQKQKLLINKKLTCLCQLL</sequence>
<evidence type="ECO:0000313" key="2">
    <source>
        <dbReference type="Proteomes" id="UP000192511"/>
    </source>
</evidence>
<organism evidence="1 2">
    <name type="scientific">Legionella anisa</name>
    <dbReference type="NCBI Taxonomy" id="28082"/>
    <lineage>
        <taxon>Bacteria</taxon>
        <taxon>Pseudomonadati</taxon>
        <taxon>Pseudomonadota</taxon>
        <taxon>Gammaproteobacteria</taxon>
        <taxon>Legionellales</taxon>
        <taxon>Legionellaceae</taxon>
        <taxon>Legionella</taxon>
    </lineage>
</organism>
<dbReference type="Proteomes" id="UP000192511">
    <property type="component" value="Unassembled WGS sequence"/>
</dbReference>
<accession>A0AAX0WZ92</accession>
<name>A0AAX0WZ92_9GAMM</name>
<dbReference type="EMBL" id="NBTX02000001">
    <property type="protein sequence ID" value="PNL73997.1"/>
    <property type="molecule type" value="Genomic_DNA"/>
</dbReference>
<proteinExistence type="predicted"/>
<reference evidence="1" key="1">
    <citation type="submission" date="2017-12" db="EMBL/GenBank/DDBJ databases">
        <title>FDA dAtabase for Regulatory Grade micrObial Sequences (FDA-ARGOS): Supporting development and validation of Infectious Disease Dx tests.</title>
        <authorList>
            <person name="Kerrigan L."/>
            <person name="Tallon L.J."/>
            <person name="Sadzewicz L."/>
            <person name="Sengamalay N."/>
            <person name="Ott S."/>
            <person name="Godinez A."/>
            <person name="Nagaraj S."/>
            <person name="Vavikolanu K."/>
            <person name="Vyas G."/>
            <person name="Nadendla S."/>
            <person name="Aluvathingal J."/>
            <person name="Sichtig H."/>
        </authorList>
    </citation>
    <scope>NUCLEOTIDE SEQUENCE [LARGE SCALE GENOMIC DNA]</scope>
    <source>
        <strain evidence="1">FDAARGOS_200</strain>
    </source>
</reference>